<name>A0A1C3WI23_9HYPH</name>
<proteinExistence type="predicted"/>
<dbReference type="EMBL" id="FMAF01000012">
    <property type="protein sequence ID" value="SCB39683.1"/>
    <property type="molecule type" value="Genomic_DNA"/>
</dbReference>
<dbReference type="Proteomes" id="UP000199205">
    <property type="component" value="Unassembled WGS sequence"/>
</dbReference>
<evidence type="ECO:0000313" key="1">
    <source>
        <dbReference type="EMBL" id="SCB39683.1"/>
    </source>
</evidence>
<accession>A0A1C3WI23</accession>
<reference evidence="1 2" key="1">
    <citation type="submission" date="2016-08" db="EMBL/GenBank/DDBJ databases">
        <authorList>
            <person name="Seilhamer J.J."/>
        </authorList>
    </citation>
    <scope>NUCLEOTIDE SEQUENCE [LARGE SCALE GENOMIC DNA]</scope>
    <source>
        <strain evidence="1 2">P1-7</strain>
    </source>
</reference>
<protein>
    <submittedName>
        <fullName evidence="1">Uncharacterized protein</fullName>
    </submittedName>
</protein>
<evidence type="ECO:0000313" key="2">
    <source>
        <dbReference type="Proteomes" id="UP000199205"/>
    </source>
</evidence>
<gene>
    <name evidence="1" type="ORF">GA0061101_11240</name>
</gene>
<organism evidence="1 2">
    <name type="scientific">Rhizobium lusitanum</name>
    <dbReference type="NCBI Taxonomy" id="293958"/>
    <lineage>
        <taxon>Bacteria</taxon>
        <taxon>Pseudomonadati</taxon>
        <taxon>Pseudomonadota</taxon>
        <taxon>Alphaproteobacteria</taxon>
        <taxon>Hyphomicrobiales</taxon>
        <taxon>Rhizobiaceae</taxon>
        <taxon>Rhizobium/Agrobacterium group</taxon>
        <taxon>Rhizobium</taxon>
    </lineage>
</organism>
<dbReference type="AlphaFoldDB" id="A0A1C3WI23"/>
<sequence>MENGPLEAILSNRALRLTSAMIKIDRYLGSVFCLPNGLPKFCAAPSACRLAFKSFSPKAYRRKRAKSASFIREPSNKLRAPAK</sequence>